<feature type="domain" description="HAMP" evidence="14">
    <location>
        <begin position="115"/>
        <end position="168"/>
    </location>
</feature>
<evidence type="ECO:0000256" key="4">
    <source>
        <dbReference type="ARBA" id="ARBA00012438"/>
    </source>
</evidence>
<dbReference type="Pfam" id="PF00512">
    <property type="entry name" value="HisKA"/>
    <property type="match status" value="1"/>
</dbReference>
<evidence type="ECO:0000313" key="15">
    <source>
        <dbReference type="EMBL" id="OHV38648.1"/>
    </source>
</evidence>
<dbReference type="PRINTS" id="PR00344">
    <property type="entry name" value="BCTRLSENSOR"/>
</dbReference>
<comment type="catalytic activity">
    <reaction evidence="1">
        <text>ATP + protein L-histidine = ADP + protein N-phospho-L-histidine.</text>
        <dbReference type="EC" id="2.7.13.3"/>
    </reaction>
</comment>
<dbReference type="CDD" id="cd00082">
    <property type="entry name" value="HisKA"/>
    <property type="match status" value="1"/>
</dbReference>
<dbReference type="InterPro" id="IPR036890">
    <property type="entry name" value="HATPase_C_sf"/>
</dbReference>
<protein>
    <recommendedName>
        <fullName evidence="4">histidine kinase</fullName>
        <ecNumber evidence="4">2.7.13.3</ecNumber>
    </recommendedName>
</protein>
<evidence type="ECO:0000259" key="14">
    <source>
        <dbReference type="PROSITE" id="PS50885"/>
    </source>
</evidence>
<dbReference type="SUPFAM" id="SSF158472">
    <property type="entry name" value="HAMP domain-like"/>
    <property type="match status" value="1"/>
</dbReference>
<dbReference type="PROSITE" id="PS50109">
    <property type="entry name" value="HIS_KIN"/>
    <property type="match status" value="1"/>
</dbReference>
<keyword evidence="5" id="KW-0597">Phosphoprotein</keyword>
<dbReference type="Proteomes" id="UP000179627">
    <property type="component" value="Unassembled WGS sequence"/>
</dbReference>
<dbReference type="OrthoDB" id="9786919at2"/>
<evidence type="ECO:0000313" key="16">
    <source>
        <dbReference type="Proteomes" id="UP000179627"/>
    </source>
</evidence>
<keyword evidence="7 12" id="KW-0812">Transmembrane</keyword>
<dbReference type="InterPro" id="IPR050428">
    <property type="entry name" value="TCS_sensor_his_kinase"/>
</dbReference>
<dbReference type="SMART" id="SM00387">
    <property type="entry name" value="HATPase_c"/>
    <property type="match status" value="1"/>
</dbReference>
<feature type="domain" description="Histidine kinase" evidence="13">
    <location>
        <begin position="176"/>
        <end position="404"/>
    </location>
</feature>
<evidence type="ECO:0000256" key="8">
    <source>
        <dbReference type="ARBA" id="ARBA00022777"/>
    </source>
</evidence>
<evidence type="ECO:0000256" key="1">
    <source>
        <dbReference type="ARBA" id="ARBA00000085"/>
    </source>
</evidence>
<evidence type="ECO:0000256" key="2">
    <source>
        <dbReference type="ARBA" id="ARBA00004141"/>
    </source>
</evidence>
<comment type="subcellular location">
    <subcellularLocation>
        <location evidence="3">Cell membrane</location>
    </subcellularLocation>
    <subcellularLocation>
        <location evidence="2">Membrane</location>
        <topology evidence="2">Multi-pass membrane protein</topology>
    </subcellularLocation>
</comment>
<dbReference type="Gene3D" id="6.10.340.10">
    <property type="match status" value="1"/>
</dbReference>
<dbReference type="RefSeq" id="WP_071083685.1">
    <property type="nucleotide sequence ID" value="NZ_MBLM01000108.1"/>
</dbReference>
<dbReference type="Pfam" id="PF00672">
    <property type="entry name" value="HAMP"/>
    <property type="match status" value="1"/>
</dbReference>
<name>A0A1S1QVB1_9ACTN</name>
<dbReference type="SUPFAM" id="SSF47384">
    <property type="entry name" value="Homodimeric domain of signal transducing histidine kinase"/>
    <property type="match status" value="1"/>
</dbReference>
<dbReference type="CDD" id="cd00075">
    <property type="entry name" value="HATPase"/>
    <property type="match status" value="1"/>
</dbReference>
<accession>A0A1S1QVB1</accession>
<dbReference type="GO" id="GO:0005886">
    <property type="term" value="C:plasma membrane"/>
    <property type="evidence" value="ECO:0007669"/>
    <property type="project" value="UniProtKB-SubCell"/>
</dbReference>
<dbReference type="SMART" id="SM00304">
    <property type="entry name" value="HAMP"/>
    <property type="match status" value="1"/>
</dbReference>
<dbReference type="AlphaFoldDB" id="A0A1S1QVB1"/>
<dbReference type="PROSITE" id="PS50885">
    <property type="entry name" value="HAMP"/>
    <property type="match status" value="1"/>
</dbReference>
<dbReference type="SUPFAM" id="SSF55874">
    <property type="entry name" value="ATPase domain of HSP90 chaperone/DNA topoisomerase II/histidine kinase"/>
    <property type="match status" value="1"/>
</dbReference>
<keyword evidence="6" id="KW-0808">Transferase</keyword>
<dbReference type="PANTHER" id="PTHR45436">
    <property type="entry name" value="SENSOR HISTIDINE KINASE YKOH"/>
    <property type="match status" value="1"/>
</dbReference>
<reference evidence="16" key="1">
    <citation type="submission" date="2016-07" db="EMBL/GenBank/DDBJ databases">
        <title>Sequence Frankia sp. strain CcI1.17.</title>
        <authorList>
            <person name="Ghodhbane-Gtari F."/>
            <person name="Swanson E."/>
            <person name="Gueddou A."/>
            <person name="Morris K."/>
            <person name="Hezbri K."/>
            <person name="Ktari A."/>
            <person name="Nouioui I."/>
            <person name="Abebe-Akele F."/>
            <person name="Simpson S."/>
            <person name="Thomas K."/>
            <person name="Gtari M."/>
            <person name="Tisa L.S."/>
            <person name="Hurst S."/>
        </authorList>
    </citation>
    <scope>NUCLEOTIDE SEQUENCE [LARGE SCALE GENOMIC DNA]</scope>
    <source>
        <strain evidence="16">Cc1.17</strain>
    </source>
</reference>
<dbReference type="GO" id="GO:0000155">
    <property type="term" value="F:phosphorelay sensor kinase activity"/>
    <property type="evidence" value="ECO:0007669"/>
    <property type="project" value="InterPro"/>
</dbReference>
<dbReference type="InterPro" id="IPR003661">
    <property type="entry name" value="HisK_dim/P_dom"/>
</dbReference>
<dbReference type="InterPro" id="IPR004358">
    <property type="entry name" value="Sig_transdc_His_kin-like_C"/>
</dbReference>
<dbReference type="Gene3D" id="3.30.565.10">
    <property type="entry name" value="Histidine kinase-like ATPase, C-terminal domain"/>
    <property type="match status" value="1"/>
</dbReference>
<dbReference type="PANTHER" id="PTHR45436:SF15">
    <property type="entry name" value="SENSOR HISTIDINE KINASE CUSS"/>
    <property type="match status" value="1"/>
</dbReference>
<dbReference type="InterPro" id="IPR036097">
    <property type="entry name" value="HisK_dim/P_sf"/>
</dbReference>
<evidence type="ECO:0000256" key="5">
    <source>
        <dbReference type="ARBA" id="ARBA00022553"/>
    </source>
</evidence>
<sequence length="408" mass="42883">MSVRVRLALMCGGLFLLSGVVLLAVNYVLVRAALPAATASAELSVSGTVSMPGTAGPPPHVAGMPAPGPETGALTVVRAVRSYRGDVLNALLVQSGVAIGATLVLALLLGWLVADRTLRPVHAVVSTARRLGADNLDARIRLRGPRDELTELADTFDEMLDRLAAAFDSQRRFVANASHELRTPLAAQRTLVEVAMGRPGAEPALRELGTRLLTMNVRIEALIEGLLVLARSDRGLAARQSVHLGEVVEAVIDAHRPAADQAGVELRWDSAGWSHTCWDGAARPSDAGWGDRVLGDRLLLERMLSNLVDNAIKYNRRGGTVWVREGGSPVLCVANTGPPVPLSSTVDLFEPFSRGGRGGQGPEPGAGLGLSIVASIVRAHGGTVQAASRPEGGLEMIVSLPTQERSSL</sequence>
<keyword evidence="8 15" id="KW-0418">Kinase</keyword>
<gene>
    <name evidence="15" type="ORF">CC117_02570</name>
</gene>
<dbReference type="InterPro" id="IPR005467">
    <property type="entry name" value="His_kinase_dom"/>
</dbReference>
<dbReference type="CDD" id="cd06225">
    <property type="entry name" value="HAMP"/>
    <property type="match status" value="1"/>
</dbReference>
<evidence type="ECO:0000256" key="10">
    <source>
        <dbReference type="ARBA" id="ARBA00023012"/>
    </source>
</evidence>
<keyword evidence="10" id="KW-0902">Two-component regulatory system</keyword>
<evidence type="ECO:0000256" key="12">
    <source>
        <dbReference type="SAM" id="Phobius"/>
    </source>
</evidence>
<feature type="transmembrane region" description="Helical" evidence="12">
    <location>
        <begin position="7"/>
        <end position="29"/>
    </location>
</feature>
<feature type="transmembrane region" description="Helical" evidence="12">
    <location>
        <begin position="91"/>
        <end position="114"/>
    </location>
</feature>
<keyword evidence="9 12" id="KW-1133">Transmembrane helix</keyword>
<dbReference type="InterPro" id="IPR003594">
    <property type="entry name" value="HATPase_dom"/>
</dbReference>
<dbReference type="Pfam" id="PF02518">
    <property type="entry name" value="HATPase_c"/>
    <property type="match status" value="1"/>
</dbReference>
<evidence type="ECO:0000256" key="3">
    <source>
        <dbReference type="ARBA" id="ARBA00004236"/>
    </source>
</evidence>
<organism evidence="15 16">
    <name type="scientific">Parafrankia colletiae</name>
    <dbReference type="NCBI Taxonomy" id="573497"/>
    <lineage>
        <taxon>Bacteria</taxon>
        <taxon>Bacillati</taxon>
        <taxon>Actinomycetota</taxon>
        <taxon>Actinomycetes</taxon>
        <taxon>Frankiales</taxon>
        <taxon>Frankiaceae</taxon>
        <taxon>Parafrankia</taxon>
    </lineage>
</organism>
<evidence type="ECO:0000256" key="6">
    <source>
        <dbReference type="ARBA" id="ARBA00022679"/>
    </source>
</evidence>
<dbReference type="InterPro" id="IPR003660">
    <property type="entry name" value="HAMP_dom"/>
</dbReference>
<comment type="caution">
    <text evidence="15">The sequence shown here is derived from an EMBL/GenBank/DDBJ whole genome shotgun (WGS) entry which is preliminary data.</text>
</comment>
<dbReference type="SMART" id="SM00388">
    <property type="entry name" value="HisKA"/>
    <property type="match status" value="1"/>
</dbReference>
<dbReference type="EC" id="2.7.13.3" evidence="4"/>
<dbReference type="EMBL" id="MBLM01000108">
    <property type="protein sequence ID" value="OHV38648.1"/>
    <property type="molecule type" value="Genomic_DNA"/>
</dbReference>
<keyword evidence="11 12" id="KW-0472">Membrane</keyword>
<evidence type="ECO:0000256" key="11">
    <source>
        <dbReference type="ARBA" id="ARBA00023136"/>
    </source>
</evidence>
<evidence type="ECO:0000256" key="7">
    <source>
        <dbReference type="ARBA" id="ARBA00022692"/>
    </source>
</evidence>
<dbReference type="Gene3D" id="1.10.287.130">
    <property type="match status" value="1"/>
</dbReference>
<proteinExistence type="predicted"/>
<evidence type="ECO:0000256" key="9">
    <source>
        <dbReference type="ARBA" id="ARBA00022989"/>
    </source>
</evidence>
<evidence type="ECO:0000259" key="13">
    <source>
        <dbReference type="PROSITE" id="PS50109"/>
    </source>
</evidence>
<keyword evidence="16" id="KW-1185">Reference proteome</keyword>